<keyword evidence="3" id="KW-0732">Signal</keyword>
<evidence type="ECO:0000256" key="1">
    <source>
        <dbReference type="SAM" id="MobiDB-lite"/>
    </source>
</evidence>
<feature type="domain" description="Fibronectin type-III" evidence="5">
    <location>
        <begin position="543"/>
        <end position="643"/>
    </location>
</feature>
<protein>
    <submittedName>
        <fullName evidence="6">Uncharacterized protein</fullName>
    </submittedName>
</protein>
<dbReference type="InterPro" id="IPR003598">
    <property type="entry name" value="Ig_sub2"/>
</dbReference>
<dbReference type="InterPro" id="IPR003961">
    <property type="entry name" value="FN3_dom"/>
</dbReference>
<feature type="transmembrane region" description="Helical" evidence="2">
    <location>
        <begin position="661"/>
        <end position="679"/>
    </location>
</feature>
<dbReference type="InterPro" id="IPR036179">
    <property type="entry name" value="Ig-like_dom_sf"/>
</dbReference>
<dbReference type="InterPro" id="IPR013151">
    <property type="entry name" value="Immunoglobulin_dom"/>
</dbReference>
<dbReference type="InterPro" id="IPR007110">
    <property type="entry name" value="Ig-like_dom"/>
</dbReference>
<gene>
    <name evidence="6" type="ORF">GSLYS_00012256001</name>
</gene>
<dbReference type="Gene3D" id="2.60.40.10">
    <property type="entry name" value="Immunoglobulins"/>
    <property type="match status" value="4"/>
</dbReference>
<evidence type="ECO:0000313" key="7">
    <source>
        <dbReference type="Proteomes" id="UP001497497"/>
    </source>
</evidence>
<reference evidence="6 7" key="1">
    <citation type="submission" date="2024-04" db="EMBL/GenBank/DDBJ databases">
        <authorList>
            <consortium name="Genoscope - CEA"/>
            <person name="William W."/>
        </authorList>
    </citation>
    <scope>NUCLEOTIDE SEQUENCE [LARGE SCALE GENOMIC DNA]</scope>
</reference>
<dbReference type="CDD" id="cd00063">
    <property type="entry name" value="FN3"/>
    <property type="match status" value="2"/>
</dbReference>
<dbReference type="InterPro" id="IPR036116">
    <property type="entry name" value="FN3_sf"/>
</dbReference>
<accession>A0AAV2I289</accession>
<feature type="domain" description="Ig-like" evidence="4">
    <location>
        <begin position="26"/>
        <end position="134"/>
    </location>
</feature>
<evidence type="ECO:0000256" key="3">
    <source>
        <dbReference type="SAM" id="SignalP"/>
    </source>
</evidence>
<feature type="compositionally biased region" description="Polar residues" evidence="1">
    <location>
        <begin position="1001"/>
        <end position="1014"/>
    </location>
</feature>
<feature type="region of interest" description="Disordered" evidence="1">
    <location>
        <begin position="803"/>
        <end position="827"/>
    </location>
</feature>
<dbReference type="SMART" id="SM00408">
    <property type="entry name" value="IGc2"/>
    <property type="match status" value="1"/>
</dbReference>
<keyword evidence="7" id="KW-1185">Reference proteome</keyword>
<proteinExistence type="predicted"/>
<feature type="compositionally biased region" description="Polar residues" evidence="1">
    <location>
        <begin position="705"/>
        <end position="718"/>
    </location>
</feature>
<dbReference type="Pfam" id="PF00047">
    <property type="entry name" value="ig"/>
    <property type="match status" value="1"/>
</dbReference>
<feature type="compositionally biased region" description="Basic and acidic residues" evidence="1">
    <location>
        <begin position="803"/>
        <end position="823"/>
    </location>
</feature>
<dbReference type="Pfam" id="PF00041">
    <property type="entry name" value="fn3"/>
    <property type="match status" value="2"/>
</dbReference>
<dbReference type="PROSITE" id="PS50853">
    <property type="entry name" value="FN3"/>
    <property type="match status" value="2"/>
</dbReference>
<organism evidence="6 7">
    <name type="scientific">Lymnaea stagnalis</name>
    <name type="common">Great pond snail</name>
    <name type="synonym">Helix stagnalis</name>
    <dbReference type="NCBI Taxonomy" id="6523"/>
    <lineage>
        <taxon>Eukaryota</taxon>
        <taxon>Metazoa</taxon>
        <taxon>Spiralia</taxon>
        <taxon>Lophotrochozoa</taxon>
        <taxon>Mollusca</taxon>
        <taxon>Gastropoda</taxon>
        <taxon>Heterobranchia</taxon>
        <taxon>Euthyneura</taxon>
        <taxon>Panpulmonata</taxon>
        <taxon>Hygrophila</taxon>
        <taxon>Lymnaeoidea</taxon>
        <taxon>Lymnaeidae</taxon>
        <taxon>Lymnaea</taxon>
    </lineage>
</organism>
<dbReference type="SUPFAM" id="SSF49265">
    <property type="entry name" value="Fibronectin type III"/>
    <property type="match status" value="1"/>
</dbReference>
<evidence type="ECO:0000313" key="6">
    <source>
        <dbReference type="EMBL" id="CAL1538435.1"/>
    </source>
</evidence>
<dbReference type="InterPro" id="IPR003599">
    <property type="entry name" value="Ig_sub"/>
</dbReference>
<sequence>MYYHIPQASVAVFILVLCASLSSTVPQYDGEVTPTDPFLFEGETLNLSCRLKDTSNKNITLYFKYQRIDSGDNNCQQITSEQNKRNLTEFTIRTSESDIGLVVPNVSISDSGHYCCVRHQNDSCSVRIDKQIVTVEHDLKKVTNFRCIVQDWLEMNCTWTHSVKYSCPHLLKVNLTYSSPNESTPRLCPSQVISSCLWKQDFINDNYTMILTVWHEKRGDRTEESNFTIYTWHHVRPNRVKELTVEPLSSTCVKLRWDRNTTRSDSDLMFIIRYRNSKNWQKVNESLNFTDNFVSTTQCHLQPYTNYTFRVWVRPNKKGNRSEPVEAHNQTLEDLPTEAPETCLGCFHPSQCRETMPQRCVTVYWRDIPEEHKHGHITYDVQLNDMMTLSTNETCITFSGVNTSSSDFRAVITPSTKAGKALKNTTVLMFDERPDPPEDLVVEVLDKEYFISWKDSKRNTALERNITIVWCYRRPPDKECETPINWIDVATPTPNYTLSPDGNTSHPIKHLDIRIGISATVKSAGEVGRRSSGIHWSPCIYHYDQRPSTAPIVSLTEGTTVSWEIEQCPNAYITGYSITHCQTSDGRTCKGLKDSVRVNNSVKMYHIQNISRDTKYLVYIEAWSRNGSSPSSNSINLRNTTTIHLHAIYTGDYSLHSITGVLTYLILVALVILGIWLCCKSKLKFAAMYKAESDVMCCSPRVKNQSKNGTSFKSSDSETPLLDEDVTTTKNNTSLPIHSKDKFKISNVSTGNKSPTRDKEENVALLNKIHGNGQAHPTSTEGSIPIITEAITKLVDIDKMSVDHNSPGEDVDRLHAGDDKEMSGRPQTRCAQPLLSSCQTSNKSNDLYIRVSDVSAVSGRDVRHNMKMIGDCGHDRHSHASTIEDSGHDIQNYVQMTKNSGHDPHSGVSVIGNSGQDTHIHVSSIADSVHDIHKHVSATGESVHDIQSYVQITGDSRHDITNHMSAIADNRHDNHNHVSDTEDSGNETHIHVSETEDSGHETQNSDTSNEYSQRTIEDNASRVPMTTEKNLQNVSPSNGVNESPKDTYCTTSASTVASEGHLEYVRINILEPSNT</sequence>
<evidence type="ECO:0000259" key="5">
    <source>
        <dbReference type="PROSITE" id="PS50853"/>
    </source>
</evidence>
<dbReference type="SMART" id="SM00060">
    <property type="entry name" value="FN3"/>
    <property type="match status" value="2"/>
</dbReference>
<evidence type="ECO:0000259" key="4">
    <source>
        <dbReference type="PROSITE" id="PS50835"/>
    </source>
</evidence>
<feature type="signal peptide" evidence="3">
    <location>
        <begin position="1"/>
        <end position="24"/>
    </location>
</feature>
<feature type="region of interest" description="Disordered" evidence="1">
    <location>
        <begin position="705"/>
        <end position="730"/>
    </location>
</feature>
<dbReference type="SMART" id="SM00409">
    <property type="entry name" value="IG"/>
    <property type="match status" value="1"/>
</dbReference>
<dbReference type="PROSITE" id="PS50835">
    <property type="entry name" value="IG_LIKE"/>
    <property type="match status" value="1"/>
</dbReference>
<keyword evidence="2" id="KW-1133">Transmembrane helix</keyword>
<feature type="compositionally biased region" description="Polar residues" evidence="1">
    <location>
        <begin position="1027"/>
        <end position="1041"/>
    </location>
</feature>
<evidence type="ECO:0000256" key="2">
    <source>
        <dbReference type="SAM" id="Phobius"/>
    </source>
</evidence>
<dbReference type="EMBL" id="CAXITT010000298">
    <property type="protein sequence ID" value="CAL1538435.1"/>
    <property type="molecule type" value="Genomic_DNA"/>
</dbReference>
<dbReference type="AlphaFoldDB" id="A0AAV2I289"/>
<dbReference type="Proteomes" id="UP001497497">
    <property type="component" value="Unassembled WGS sequence"/>
</dbReference>
<feature type="domain" description="Fibronectin type-III" evidence="5">
    <location>
        <begin position="239"/>
        <end position="334"/>
    </location>
</feature>
<feature type="chain" id="PRO_5043864342" evidence="3">
    <location>
        <begin position="25"/>
        <end position="1075"/>
    </location>
</feature>
<comment type="caution">
    <text evidence="6">The sequence shown here is derived from an EMBL/GenBank/DDBJ whole genome shotgun (WGS) entry which is preliminary data.</text>
</comment>
<name>A0AAV2I289_LYMST</name>
<dbReference type="SUPFAM" id="SSF48726">
    <property type="entry name" value="Immunoglobulin"/>
    <property type="match status" value="1"/>
</dbReference>
<dbReference type="InterPro" id="IPR013783">
    <property type="entry name" value="Ig-like_fold"/>
</dbReference>
<feature type="region of interest" description="Disordered" evidence="1">
    <location>
        <begin position="993"/>
        <end position="1047"/>
    </location>
</feature>
<keyword evidence="2" id="KW-0812">Transmembrane</keyword>
<keyword evidence="2" id="KW-0472">Membrane</keyword>